<gene>
    <name evidence="1" type="ORF">GCM10011579_098670</name>
</gene>
<proteinExistence type="predicted"/>
<comment type="caution">
    <text evidence="1">The sequence shown here is derived from an EMBL/GenBank/DDBJ whole genome shotgun (WGS) entry which is preliminary data.</text>
</comment>
<accession>A0A918DAJ0</accession>
<name>A0A918DAJ0_9ACTN</name>
<evidence type="ECO:0008006" key="3">
    <source>
        <dbReference type="Google" id="ProtNLM"/>
    </source>
</evidence>
<dbReference type="EMBL" id="BMMM01000039">
    <property type="protein sequence ID" value="GGN96812.1"/>
    <property type="molecule type" value="Genomic_DNA"/>
</dbReference>
<keyword evidence="2" id="KW-1185">Reference proteome</keyword>
<evidence type="ECO:0000313" key="2">
    <source>
        <dbReference type="Proteomes" id="UP000600365"/>
    </source>
</evidence>
<organism evidence="1 2">
    <name type="scientific">Streptomyces albiflavescens</name>
    <dbReference type="NCBI Taxonomy" id="1623582"/>
    <lineage>
        <taxon>Bacteria</taxon>
        <taxon>Bacillati</taxon>
        <taxon>Actinomycetota</taxon>
        <taxon>Actinomycetes</taxon>
        <taxon>Kitasatosporales</taxon>
        <taxon>Streptomycetaceae</taxon>
        <taxon>Streptomyces</taxon>
    </lineage>
</organism>
<sequence length="59" mass="6442">MWVVVNGQYELSPEACAYLAGLRRADSSVSTERVYAGRAALYLSYCHHVGIAWAAPTLP</sequence>
<evidence type="ECO:0000313" key="1">
    <source>
        <dbReference type="EMBL" id="GGN96812.1"/>
    </source>
</evidence>
<protein>
    <recommendedName>
        <fullName evidence="3">Integrase</fullName>
    </recommendedName>
</protein>
<dbReference type="AlphaFoldDB" id="A0A918DAJ0"/>
<reference evidence="1 2" key="1">
    <citation type="journal article" date="2014" name="Int. J. Syst. Evol. Microbiol.">
        <title>Complete genome sequence of Corynebacterium casei LMG S-19264T (=DSM 44701T), isolated from a smear-ripened cheese.</title>
        <authorList>
            <consortium name="US DOE Joint Genome Institute (JGI-PGF)"/>
            <person name="Walter F."/>
            <person name="Albersmeier A."/>
            <person name="Kalinowski J."/>
            <person name="Ruckert C."/>
        </authorList>
    </citation>
    <scope>NUCLEOTIDE SEQUENCE [LARGE SCALE GENOMIC DNA]</scope>
    <source>
        <strain evidence="1 2">CGMCC 4.7111</strain>
    </source>
</reference>
<dbReference type="Proteomes" id="UP000600365">
    <property type="component" value="Unassembled WGS sequence"/>
</dbReference>